<proteinExistence type="predicted"/>
<evidence type="ECO:0000313" key="1">
    <source>
        <dbReference type="EMBL" id="JAH65499.1"/>
    </source>
</evidence>
<reference evidence="1" key="2">
    <citation type="journal article" date="2015" name="Fish Shellfish Immunol.">
        <title>Early steps in the European eel (Anguilla anguilla)-Vibrio vulnificus interaction in the gills: Role of the RtxA13 toxin.</title>
        <authorList>
            <person name="Callol A."/>
            <person name="Pajuelo D."/>
            <person name="Ebbesson L."/>
            <person name="Teles M."/>
            <person name="MacKenzie S."/>
            <person name="Amaro C."/>
        </authorList>
    </citation>
    <scope>NUCLEOTIDE SEQUENCE</scope>
</reference>
<organism evidence="1">
    <name type="scientific">Anguilla anguilla</name>
    <name type="common">European freshwater eel</name>
    <name type="synonym">Muraena anguilla</name>
    <dbReference type="NCBI Taxonomy" id="7936"/>
    <lineage>
        <taxon>Eukaryota</taxon>
        <taxon>Metazoa</taxon>
        <taxon>Chordata</taxon>
        <taxon>Craniata</taxon>
        <taxon>Vertebrata</taxon>
        <taxon>Euteleostomi</taxon>
        <taxon>Actinopterygii</taxon>
        <taxon>Neopterygii</taxon>
        <taxon>Teleostei</taxon>
        <taxon>Anguilliformes</taxon>
        <taxon>Anguillidae</taxon>
        <taxon>Anguilla</taxon>
    </lineage>
</organism>
<protein>
    <submittedName>
        <fullName evidence="1">Uncharacterized protein</fullName>
    </submittedName>
</protein>
<name>A0A0E9UI11_ANGAN</name>
<dbReference type="EMBL" id="GBXM01043078">
    <property type="protein sequence ID" value="JAH65499.1"/>
    <property type="molecule type" value="Transcribed_RNA"/>
</dbReference>
<sequence length="54" mass="6237">MSPPTVVTKYIRTDTVTYTKEKPQNILSIHYSNCSFEWLPAVLCLCTCWSLIKI</sequence>
<dbReference type="AlphaFoldDB" id="A0A0E9UI11"/>
<reference evidence="1" key="1">
    <citation type="submission" date="2014-11" db="EMBL/GenBank/DDBJ databases">
        <authorList>
            <person name="Amaro Gonzalez C."/>
        </authorList>
    </citation>
    <scope>NUCLEOTIDE SEQUENCE</scope>
</reference>
<accession>A0A0E9UI11</accession>